<protein>
    <submittedName>
        <fullName evidence="2">Cupin domain-containing protein</fullName>
    </submittedName>
</protein>
<dbReference type="Proteomes" id="UP001143307">
    <property type="component" value="Unassembled WGS sequence"/>
</dbReference>
<proteinExistence type="predicted"/>
<dbReference type="InterPro" id="IPR014710">
    <property type="entry name" value="RmlC-like_jellyroll"/>
</dbReference>
<name>A0ABT3SZ11_9GAMM</name>
<dbReference type="EMBL" id="SHNP01000006">
    <property type="protein sequence ID" value="MCX2975234.1"/>
    <property type="molecule type" value="Genomic_DNA"/>
</dbReference>
<keyword evidence="3" id="KW-1185">Reference proteome</keyword>
<dbReference type="InterPro" id="IPR011051">
    <property type="entry name" value="RmlC_Cupin_sf"/>
</dbReference>
<feature type="domain" description="DUF985" evidence="1">
    <location>
        <begin position="8"/>
        <end position="142"/>
    </location>
</feature>
<dbReference type="Gene3D" id="2.60.120.10">
    <property type="entry name" value="Jelly Rolls"/>
    <property type="match status" value="1"/>
</dbReference>
<dbReference type="Pfam" id="PF06172">
    <property type="entry name" value="Cupin_5"/>
    <property type="match status" value="1"/>
</dbReference>
<dbReference type="CDD" id="cd06121">
    <property type="entry name" value="cupin_YML079wp"/>
    <property type="match status" value="1"/>
</dbReference>
<evidence type="ECO:0000313" key="3">
    <source>
        <dbReference type="Proteomes" id="UP001143307"/>
    </source>
</evidence>
<accession>A0ABT3SZ11</accession>
<dbReference type="RefSeq" id="WP_279253882.1">
    <property type="nucleotide sequence ID" value="NZ_SHNP01000006.1"/>
</dbReference>
<dbReference type="PANTHER" id="PTHR33387:SF3">
    <property type="entry name" value="DUF985 DOMAIN-CONTAINING PROTEIN"/>
    <property type="match status" value="1"/>
</dbReference>
<dbReference type="PANTHER" id="PTHR33387">
    <property type="entry name" value="RMLC-LIKE JELLY ROLL FOLD PROTEIN"/>
    <property type="match status" value="1"/>
</dbReference>
<reference evidence="2" key="1">
    <citation type="submission" date="2019-02" db="EMBL/GenBank/DDBJ databases">
        <authorList>
            <person name="Li S.-H."/>
        </authorList>
    </citation>
    <scope>NUCLEOTIDE SEQUENCE</scope>
    <source>
        <strain evidence="2">IMCC8485</strain>
    </source>
</reference>
<dbReference type="SUPFAM" id="SSF51182">
    <property type="entry name" value="RmlC-like cupins"/>
    <property type="match status" value="1"/>
</dbReference>
<sequence length="163" mass="18360">MNYPDRETIIEKLQLEAHTEGGYFRRTFQADHREKIASGNGPRYTLTSIYYLLTAESPVGHWHLNQSDIIHYFHLGSPINYYLIEADGRKRTATLGPDLAAGQQLQLTVPGGTWKASHLSTGDYGLISEAVSPGFEYEDMCLAKAQRLISEFPQHQALIEAYT</sequence>
<comment type="caution">
    <text evidence="2">The sequence shown here is derived from an EMBL/GenBank/DDBJ whole genome shotgun (WGS) entry which is preliminary data.</text>
</comment>
<evidence type="ECO:0000313" key="2">
    <source>
        <dbReference type="EMBL" id="MCX2975234.1"/>
    </source>
</evidence>
<organism evidence="2 3">
    <name type="scientific">Candidatus Seongchinamella marina</name>
    <dbReference type="NCBI Taxonomy" id="2518990"/>
    <lineage>
        <taxon>Bacteria</taxon>
        <taxon>Pseudomonadati</taxon>
        <taxon>Pseudomonadota</taxon>
        <taxon>Gammaproteobacteria</taxon>
        <taxon>Cellvibrionales</taxon>
        <taxon>Halieaceae</taxon>
        <taxon>Seongchinamella</taxon>
    </lineage>
</organism>
<evidence type="ECO:0000259" key="1">
    <source>
        <dbReference type="Pfam" id="PF06172"/>
    </source>
</evidence>
<dbReference type="InterPro" id="IPR039935">
    <property type="entry name" value="YML079W-like"/>
</dbReference>
<dbReference type="InterPro" id="IPR009327">
    <property type="entry name" value="Cupin_DUF985"/>
</dbReference>
<gene>
    <name evidence="2" type="ORF">EYC87_16760</name>
</gene>